<comment type="caution">
    <text evidence="1">The sequence shown here is derived from an EMBL/GenBank/DDBJ whole genome shotgun (WGS) entry which is preliminary data.</text>
</comment>
<reference evidence="1 2" key="1">
    <citation type="journal article" date="2019" name="PLoS Negl. Trop. Dis.">
        <title>Whole genome sequencing of Entamoeba nuttalli reveals mammalian host-related molecular signatures and a novel octapeptide-repeat surface protein.</title>
        <authorList>
            <person name="Tanaka M."/>
            <person name="Makiuchi T."/>
            <person name="Komiyama T."/>
            <person name="Shiina T."/>
            <person name="Osaki K."/>
            <person name="Tachibana H."/>
        </authorList>
    </citation>
    <scope>NUCLEOTIDE SEQUENCE [LARGE SCALE GENOMIC DNA]</scope>
    <source>
        <strain evidence="1 2">P19-061405</strain>
    </source>
</reference>
<evidence type="ECO:0008006" key="3">
    <source>
        <dbReference type="Google" id="ProtNLM"/>
    </source>
</evidence>
<evidence type="ECO:0000313" key="2">
    <source>
        <dbReference type="Proteomes" id="UP001628156"/>
    </source>
</evidence>
<accession>A0ABQ0DCB7</accession>
<evidence type="ECO:0000313" key="1">
    <source>
        <dbReference type="EMBL" id="GAB1220493.1"/>
    </source>
</evidence>
<dbReference type="EMBL" id="BAAFRS010000054">
    <property type="protein sequence ID" value="GAB1220493.1"/>
    <property type="molecule type" value="Genomic_DNA"/>
</dbReference>
<organism evidence="1 2">
    <name type="scientific">Entamoeba nuttalli</name>
    <dbReference type="NCBI Taxonomy" id="412467"/>
    <lineage>
        <taxon>Eukaryota</taxon>
        <taxon>Amoebozoa</taxon>
        <taxon>Evosea</taxon>
        <taxon>Archamoebae</taxon>
        <taxon>Mastigamoebida</taxon>
        <taxon>Entamoebidae</taxon>
        <taxon>Entamoeba</taxon>
    </lineage>
</organism>
<sequence length="208" mass="24165">MEGIVSHHKSSKKKVSSSKMTLSKPFLFGVKHYKDFYAIQQGVLIALANQCFGITLKKPRKNAKLTQVFPRVKTLHLKDENVEIIDFTNMVCHPLFEKHCEDVKKIQTAQRRFEKNKKVFMQNLLIDILLEFGFFFDSKMARHSQKTFRLERIQRVFYNGIEILNLDNFISKGNKVNDYLCGLFSSDIQITLQRNDPSLLSVFGISIN</sequence>
<gene>
    <name evidence="1" type="ORF">ENUP19_0054G0066</name>
</gene>
<name>A0ABQ0DCB7_9EUKA</name>
<protein>
    <recommendedName>
        <fullName evidence="3">TATA-binding protein-associated phosphoprotein</fullName>
    </recommendedName>
</protein>
<keyword evidence="2" id="KW-1185">Reference proteome</keyword>
<dbReference type="Proteomes" id="UP001628156">
    <property type="component" value="Unassembled WGS sequence"/>
</dbReference>
<proteinExistence type="predicted"/>